<sequence>MVPSVRSELSSSFNWCQSPEMKVVPLCQRVRLVVTSPDRQTAASTTEGWWCFLSATTRLYMLRDVEDLAESHSFKQPMGLRLKTAASELEKGIKYAKLFNHQRANEECHPALRRRLLRPAPPKVTQVTQALYSPEEPACPLEWCSRSDACDVLSPGCCSPRSLMSHFDARCLLNAAAAAVSPESASTETSSCEEEGRSECHSGVSCPLRLSLESMMAAGRTLRVATIT</sequence>
<evidence type="ECO:0000256" key="1">
    <source>
        <dbReference type="SAM" id="MobiDB-lite"/>
    </source>
</evidence>
<name>A0A4Z2IEY5_9TELE</name>
<evidence type="ECO:0000313" key="2">
    <source>
        <dbReference type="EMBL" id="TNN76155.1"/>
    </source>
</evidence>
<dbReference type="Proteomes" id="UP000314294">
    <property type="component" value="Unassembled WGS sequence"/>
</dbReference>
<dbReference type="EMBL" id="SRLO01000096">
    <property type="protein sequence ID" value="TNN76155.1"/>
    <property type="molecule type" value="Genomic_DNA"/>
</dbReference>
<protein>
    <submittedName>
        <fullName evidence="2">Uncharacterized protein</fullName>
    </submittedName>
</protein>
<comment type="caution">
    <text evidence="2">The sequence shown here is derived from an EMBL/GenBank/DDBJ whole genome shotgun (WGS) entry which is preliminary data.</text>
</comment>
<accession>A0A4Z2IEY5</accession>
<reference evidence="2 3" key="1">
    <citation type="submission" date="2019-03" db="EMBL/GenBank/DDBJ databases">
        <title>First draft genome of Liparis tanakae, snailfish: a comprehensive survey of snailfish specific genes.</title>
        <authorList>
            <person name="Kim W."/>
            <person name="Song I."/>
            <person name="Jeong J.-H."/>
            <person name="Kim D."/>
            <person name="Kim S."/>
            <person name="Ryu S."/>
            <person name="Song J.Y."/>
            <person name="Lee S.K."/>
        </authorList>
    </citation>
    <scope>NUCLEOTIDE SEQUENCE [LARGE SCALE GENOMIC DNA]</scope>
    <source>
        <tissue evidence="2">Muscle</tissue>
    </source>
</reference>
<proteinExistence type="predicted"/>
<keyword evidence="3" id="KW-1185">Reference proteome</keyword>
<gene>
    <name evidence="2" type="ORF">EYF80_013686</name>
</gene>
<feature type="region of interest" description="Disordered" evidence="1">
    <location>
        <begin position="184"/>
        <end position="203"/>
    </location>
</feature>
<organism evidence="2 3">
    <name type="scientific">Liparis tanakae</name>
    <name type="common">Tanaka's snailfish</name>
    <dbReference type="NCBI Taxonomy" id="230148"/>
    <lineage>
        <taxon>Eukaryota</taxon>
        <taxon>Metazoa</taxon>
        <taxon>Chordata</taxon>
        <taxon>Craniata</taxon>
        <taxon>Vertebrata</taxon>
        <taxon>Euteleostomi</taxon>
        <taxon>Actinopterygii</taxon>
        <taxon>Neopterygii</taxon>
        <taxon>Teleostei</taxon>
        <taxon>Neoteleostei</taxon>
        <taxon>Acanthomorphata</taxon>
        <taxon>Eupercaria</taxon>
        <taxon>Perciformes</taxon>
        <taxon>Cottioidei</taxon>
        <taxon>Cottales</taxon>
        <taxon>Liparidae</taxon>
        <taxon>Liparis</taxon>
    </lineage>
</organism>
<dbReference type="AlphaFoldDB" id="A0A4Z2IEY5"/>
<evidence type="ECO:0000313" key="3">
    <source>
        <dbReference type="Proteomes" id="UP000314294"/>
    </source>
</evidence>